<reference evidence="1 2" key="1">
    <citation type="submission" date="2020-12" db="EMBL/GenBank/DDBJ databases">
        <title>WGS of Thermoactinomyces spp.</title>
        <authorList>
            <person name="Cheng K."/>
        </authorList>
    </citation>
    <scope>NUCLEOTIDE SEQUENCE [LARGE SCALE GENOMIC DNA]</scope>
    <source>
        <strain evidence="2">CICC 10650\ACCC 41061</strain>
    </source>
</reference>
<name>A0ABS0QDB4_THEVU</name>
<dbReference type="InterPro" id="IPR012349">
    <property type="entry name" value="Split_barrel_FMN-bd"/>
</dbReference>
<evidence type="ECO:0000313" key="2">
    <source>
        <dbReference type="Proteomes" id="UP000641910"/>
    </source>
</evidence>
<comment type="caution">
    <text evidence="1">The sequence shown here is derived from an EMBL/GenBank/DDBJ whole genome shotgun (WGS) entry which is preliminary data.</text>
</comment>
<accession>A0ABS0QDB4</accession>
<dbReference type="SUPFAM" id="SSF50475">
    <property type="entry name" value="FMN-binding split barrel"/>
    <property type="match status" value="1"/>
</dbReference>
<sequence>MMSQTAISEELFCFLDGNDLEDKTREAMMLLSVSEDGWPHAAMVSVGEVVALNHEELRIALWPKTHTVANLKRTQQATLVAVHKGKVHYVRLAIKPLPALKDDKHNRERFAAKVVSVKEDTAKYAEITSGIRFDLYDPESVVRRWTETVSGLKK</sequence>
<proteinExistence type="predicted"/>
<protein>
    <submittedName>
        <fullName evidence="1">Pyridoxamine 5'-phosphate oxidase family protein</fullName>
    </submittedName>
</protein>
<dbReference type="Proteomes" id="UP000641910">
    <property type="component" value="Unassembled WGS sequence"/>
</dbReference>
<dbReference type="Gene3D" id="2.30.110.10">
    <property type="entry name" value="Electron Transport, Fmn-binding Protein, Chain A"/>
    <property type="match status" value="1"/>
</dbReference>
<dbReference type="RefSeq" id="WP_037994446.1">
    <property type="nucleotide sequence ID" value="NZ_CP039710.1"/>
</dbReference>
<organism evidence="1 2">
    <name type="scientific">Thermoactinomyces vulgaris</name>
    <dbReference type="NCBI Taxonomy" id="2026"/>
    <lineage>
        <taxon>Bacteria</taxon>
        <taxon>Bacillati</taxon>
        <taxon>Bacillota</taxon>
        <taxon>Bacilli</taxon>
        <taxon>Bacillales</taxon>
        <taxon>Thermoactinomycetaceae</taxon>
        <taxon>Thermoactinomyces</taxon>
    </lineage>
</organism>
<keyword evidence="2" id="KW-1185">Reference proteome</keyword>
<gene>
    <name evidence="1" type="ORF">I8U22_00360</name>
</gene>
<evidence type="ECO:0000313" key="1">
    <source>
        <dbReference type="EMBL" id="MBH8587271.1"/>
    </source>
</evidence>
<dbReference type="EMBL" id="JAECVU010000001">
    <property type="protein sequence ID" value="MBH8587271.1"/>
    <property type="molecule type" value="Genomic_DNA"/>
</dbReference>